<dbReference type="GO" id="GO:0016020">
    <property type="term" value="C:membrane"/>
    <property type="evidence" value="ECO:0007669"/>
    <property type="project" value="UniProtKB-SubCell"/>
</dbReference>
<keyword evidence="9" id="KW-1185">Reference proteome</keyword>
<comment type="similarity">
    <text evidence="3 7">Belongs to the PRA1 family.</text>
</comment>
<comment type="caution">
    <text evidence="8">The sequence shown here is derived from an EMBL/GenBank/DDBJ whole genome shotgun (WGS) entry which is preliminary data.</text>
</comment>
<dbReference type="STRING" id="55188.A0A2H5P9G5"/>
<evidence type="ECO:0000256" key="2">
    <source>
        <dbReference type="ARBA" id="ARBA00004127"/>
    </source>
</evidence>
<comment type="subcellular location">
    <subcellularLocation>
        <location evidence="2">Endomembrane system</location>
        <topology evidence="2">Multi-pass membrane protein</topology>
    </subcellularLocation>
    <subcellularLocation>
        <location evidence="7">Membrane</location>
        <topology evidence="7">Multi-pass membrane protein</topology>
    </subcellularLocation>
</comment>
<evidence type="ECO:0000256" key="3">
    <source>
        <dbReference type="ARBA" id="ARBA00006483"/>
    </source>
</evidence>
<gene>
    <name evidence="8" type="ORF">CUMW_115920</name>
</gene>
<evidence type="ECO:0000256" key="4">
    <source>
        <dbReference type="ARBA" id="ARBA00022692"/>
    </source>
</evidence>
<dbReference type="InterPro" id="IPR004895">
    <property type="entry name" value="Prenylated_rab_accept_PRA1"/>
</dbReference>
<dbReference type="GO" id="GO:0005783">
    <property type="term" value="C:endoplasmic reticulum"/>
    <property type="evidence" value="ECO:0007669"/>
    <property type="project" value="UniProtKB-ARBA"/>
</dbReference>
<name>A0A2H5P9G5_CITUN</name>
<evidence type="ECO:0000256" key="1">
    <source>
        <dbReference type="ARBA" id="ARBA00002501"/>
    </source>
</evidence>
<feature type="transmembrane region" description="Helical" evidence="7">
    <location>
        <begin position="34"/>
        <end position="57"/>
    </location>
</feature>
<accession>A0A2H5P9G5</accession>
<keyword evidence="5 7" id="KW-1133">Transmembrane helix</keyword>
<keyword evidence="7" id="KW-0813">Transport</keyword>
<dbReference type="AlphaFoldDB" id="A0A2H5P9G5"/>
<keyword evidence="6 7" id="KW-0472">Membrane</keyword>
<organism evidence="8 9">
    <name type="scientific">Citrus unshiu</name>
    <name type="common">Satsuma mandarin</name>
    <name type="synonym">Citrus nobilis var. unshiu</name>
    <dbReference type="NCBI Taxonomy" id="55188"/>
    <lineage>
        <taxon>Eukaryota</taxon>
        <taxon>Viridiplantae</taxon>
        <taxon>Streptophyta</taxon>
        <taxon>Embryophyta</taxon>
        <taxon>Tracheophyta</taxon>
        <taxon>Spermatophyta</taxon>
        <taxon>Magnoliopsida</taxon>
        <taxon>eudicotyledons</taxon>
        <taxon>Gunneridae</taxon>
        <taxon>Pentapetalae</taxon>
        <taxon>rosids</taxon>
        <taxon>malvids</taxon>
        <taxon>Sapindales</taxon>
        <taxon>Rutaceae</taxon>
        <taxon>Aurantioideae</taxon>
        <taxon>Citrus</taxon>
    </lineage>
</organism>
<sequence>MLTILVVFVFSLMLLGLLSSLIFAHIFRDHETLSVLIILSVFIIFLTSIRSVLILGLMAGDGLSCAHGVFRVLEDLVLDEQEPSANTRFLSFPDSAALNATAATLTISTCV</sequence>
<proteinExistence type="inferred from homology"/>
<dbReference type="Pfam" id="PF03208">
    <property type="entry name" value="PRA1"/>
    <property type="match status" value="1"/>
</dbReference>
<evidence type="ECO:0000256" key="6">
    <source>
        <dbReference type="ARBA" id="ARBA00023136"/>
    </source>
</evidence>
<evidence type="ECO:0000313" key="8">
    <source>
        <dbReference type="EMBL" id="GAY49004.1"/>
    </source>
</evidence>
<evidence type="ECO:0000256" key="5">
    <source>
        <dbReference type="ARBA" id="ARBA00022989"/>
    </source>
</evidence>
<dbReference type="Proteomes" id="UP000236630">
    <property type="component" value="Unassembled WGS sequence"/>
</dbReference>
<comment type="function">
    <text evidence="1 7">May be involved in both secretory and endocytic intracellular trafficking in the endosomal/prevacuolar compartments.</text>
</comment>
<evidence type="ECO:0000313" key="9">
    <source>
        <dbReference type="Proteomes" id="UP000236630"/>
    </source>
</evidence>
<protein>
    <recommendedName>
        <fullName evidence="7">PRA1 family protein</fullName>
    </recommendedName>
</protein>
<reference evidence="8 9" key="1">
    <citation type="journal article" date="2017" name="Front. Genet.">
        <title>Draft sequencing of the heterozygous diploid genome of Satsuma (Citrus unshiu Marc.) using a hybrid assembly approach.</title>
        <authorList>
            <person name="Shimizu T."/>
            <person name="Tanizawa Y."/>
            <person name="Mochizuki T."/>
            <person name="Nagasaki H."/>
            <person name="Yoshioka T."/>
            <person name="Toyoda A."/>
            <person name="Fujiyama A."/>
            <person name="Kaminuma E."/>
            <person name="Nakamura Y."/>
        </authorList>
    </citation>
    <scope>NUCLEOTIDE SEQUENCE [LARGE SCALE GENOMIC DNA]</scope>
    <source>
        <strain evidence="9">cv. Miyagawa wase</strain>
    </source>
</reference>
<keyword evidence="4 7" id="KW-0812">Transmembrane</keyword>
<comment type="caution">
    <text evidence="7">Lacks conserved residue(s) required for the propagation of feature annotation.</text>
</comment>
<dbReference type="GO" id="GO:0016192">
    <property type="term" value="P:vesicle-mediated transport"/>
    <property type="evidence" value="ECO:0007669"/>
    <property type="project" value="UniProtKB-ARBA"/>
</dbReference>
<evidence type="ECO:0000256" key="7">
    <source>
        <dbReference type="RuleBase" id="RU363107"/>
    </source>
</evidence>
<dbReference type="EMBL" id="BDQV01000049">
    <property type="protein sequence ID" value="GAY49004.1"/>
    <property type="molecule type" value="Genomic_DNA"/>
</dbReference>